<dbReference type="Pfam" id="PF00149">
    <property type="entry name" value="Metallophos"/>
    <property type="match status" value="1"/>
</dbReference>
<dbReference type="OrthoDB" id="348678at2759"/>
<dbReference type="OMA" id="SACHNTH"/>
<feature type="compositionally biased region" description="Acidic residues" evidence="3">
    <location>
        <begin position="514"/>
        <end position="525"/>
    </location>
</feature>
<dbReference type="RefSeq" id="XP_040625169.1">
    <property type="nucleotide sequence ID" value="XM_040777406.1"/>
</dbReference>
<dbReference type="AlphaFoldDB" id="M5FXN6"/>
<keyword evidence="2" id="KW-0325">Glycoprotein</keyword>
<keyword evidence="1" id="KW-0378">Hydrolase</keyword>
<dbReference type="InterPro" id="IPR041805">
    <property type="entry name" value="ASMase/PPN1_MPP"/>
</dbReference>
<evidence type="ECO:0000256" key="2">
    <source>
        <dbReference type="ARBA" id="ARBA00023180"/>
    </source>
</evidence>
<dbReference type="HOGENOM" id="CLU_013424_2_0_1"/>
<feature type="region of interest" description="Disordered" evidence="3">
    <location>
        <begin position="394"/>
        <end position="443"/>
    </location>
</feature>
<feature type="compositionally biased region" description="Basic residues" evidence="3">
    <location>
        <begin position="530"/>
        <end position="539"/>
    </location>
</feature>
<dbReference type="STRING" id="1858805.M5FXN6"/>
<dbReference type="Proteomes" id="UP000030653">
    <property type="component" value="Unassembled WGS sequence"/>
</dbReference>
<evidence type="ECO:0000256" key="3">
    <source>
        <dbReference type="SAM" id="MobiDB-lite"/>
    </source>
</evidence>
<evidence type="ECO:0000256" key="1">
    <source>
        <dbReference type="ARBA" id="ARBA00022801"/>
    </source>
</evidence>
<dbReference type="Gene3D" id="3.60.21.10">
    <property type="match status" value="1"/>
</dbReference>
<dbReference type="CDD" id="cd00842">
    <property type="entry name" value="MPP_ASMase"/>
    <property type="match status" value="1"/>
</dbReference>
<dbReference type="GO" id="GO:0005615">
    <property type="term" value="C:extracellular space"/>
    <property type="evidence" value="ECO:0007669"/>
    <property type="project" value="TreeGrafter"/>
</dbReference>
<feature type="region of interest" description="Disordered" evidence="3">
    <location>
        <begin position="502"/>
        <end position="552"/>
    </location>
</feature>
<dbReference type="GO" id="GO:0000324">
    <property type="term" value="C:fungal-type vacuole"/>
    <property type="evidence" value="ECO:0007669"/>
    <property type="project" value="TreeGrafter"/>
</dbReference>
<dbReference type="PANTHER" id="PTHR10340">
    <property type="entry name" value="SPHINGOMYELIN PHOSPHODIESTERASE"/>
    <property type="match status" value="1"/>
</dbReference>
<dbReference type="GeneID" id="63692468"/>
<dbReference type="GO" id="GO:0004309">
    <property type="term" value="F:exopolyphosphatase activity"/>
    <property type="evidence" value="ECO:0007669"/>
    <property type="project" value="TreeGrafter"/>
</dbReference>
<dbReference type="SUPFAM" id="SSF56300">
    <property type="entry name" value="Metallo-dependent phosphatases"/>
    <property type="match status" value="1"/>
</dbReference>
<keyword evidence="6" id="KW-1185">Reference proteome</keyword>
<reference evidence="5 6" key="1">
    <citation type="journal article" date="2012" name="Science">
        <title>The Paleozoic origin of enzymatic lignin decomposition reconstructed from 31 fungal genomes.</title>
        <authorList>
            <person name="Floudas D."/>
            <person name="Binder M."/>
            <person name="Riley R."/>
            <person name="Barry K."/>
            <person name="Blanchette R.A."/>
            <person name="Henrissat B."/>
            <person name="Martinez A.T."/>
            <person name="Otillar R."/>
            <person name="Spatafora J.W."/>
            <person name="Yadav J.S."/>
            <person name="Aerts A."/>
            <person name="Benoit I."/>
            <person name="Boyd A."/>
            <person name="Carlson A."/>
            <person name="Copeland A."/>
            <person name="Coutinho P.M."/>
            <person name="de Vries R.P."/>
            <person name="Ferreira P."/>
            <person name="Findley K."/>
            <person name="Foster B."/>
            <person name="Gaskell J."/>
            <person name="Glotzer D."/>
            <person name="Gorecki P."/>
            <person name="Heitman J."/>
            <person name="Hesse C."/>
            <person name="Hori C."/>
            <person name="Igarashi K."/>
            <person name="Jurgens J.A."/>
            <person name="Kallen N."/>
            <person name="Kersten P."/>
            <person name="Kohler A."/>
            <person name="Kuees U."/>
            <person name="Kumar T.K.A."/>
            <person name="Kuo A."/>
            <person name="LaButti K."/>
            <person name="Larrondo L.F."/>
            <person name="Lindquist E."/>
            <person name="Ling A."/>
            <person name="Lombard V."/>
            <person name="Lucas S."/>
            <person name="Lundell T."/>
            <person name="Martin R."/>
            <person name="McLaughlin D.J."/>
            <person name="Morgenstern I."/>
            <person name="Morin E."/>
            <person name="Murat C."/>
            <person name="Nagy L.G."/>
            <person name="Nolan M."/>
            <person name="Ohm R.A."/>
            <person name="Patyshakuliyeva A."/>
            <person name="Rokas A."/>
            <person name="Ruiz-Duenas F.J."/>
            <person name="Sabat G."/>
            <person name="Salamov A."/>
            <person name="Samejima M."/>
            <person name="Schmutz J."/>
            <person name="Slot J.C."/>
            <person name="St John F."/>
            <person name="Stenlid J."/>
            <person name="Sun H."/>
            <person name="Sun S."/>
            <person name="Syed K."/>
            <person name="Tsang A."/>
            <person name="Wiebenga A."/>
            <person name="Young D."/>
            <person name="Pisabarro A."/>
            <person name="Eastwood D.C."/>
            <person name="Martin F."/>
            <person name="Cullen D."/>
            <person name="Grigoriev I.V."/>
            <person name="Hibbett D.S."/>
        </authorList>
    </citation>
    <scope>NUCLEOTIDE SEQUENCE [LARGE SCALE GENOMIC DNA]</scope>
    <source>
        <strain evidence="5 6">DJM-731 SS1</strain>
    </source>
</reference>
<dbReference type="GO" id="GO:0006798">
    <property type="term" value="P:polyphosphate catabolic process"/>
    <property type="evidence" value="ECO:0007669"/>
    <property type="project" value="TreeGrafter"/>
</dbReference>
<dbReference type="InterPro" id="IPR004843">
    <property type="entry name" value="Calcineurin-like_PHP"/>
</dbReference>
<evidence type="ECO:0000259" key="4">
    <source>
        <dbReference type="Pfam" id="PF00149"/>
    </source>
</evidence>
<protein>
    <recommendedName>
        <fullName evidence="4">Calcineurin-like phosphoesterase domain-containing protein</fullName>
    </recommendedName>
</protein>
<dbReference type="GO" id="GO:0008081">
    <property type="term" value="F:phosphoric diester hydrolase activity"/>
    <property type="evidence" value="ECO:0007669"/>
    <property type="project" value="TreeGrafter"/>
</dbReference>
<gene>
    <name evidence="5" type="ORF">DACRYDRAFT_96807</name>
</gene>
<sequence length="596" mass="67622">MTTRTPACPSSHWLWSPKQPHGRFLHLTDIHPDTHYTPYTRPSSACHNTHFGKKSTRVAGFWGTPVSDCDSPIRLVDLALDFAEQWADEVDWVVWTGDSARHDNDPQLARTEEEIEGSNQYLATRMKEVFWDRGVPVIPSIGNNDVWPHNVMYPGPSSTTRAYAKMWTPILSPLTNLSTLSHGLYFSTPLLTEHKVAAVSLNTLFFYDSNKAVDGCEDDDDPGTEQMVWLEAELERFRRDGWRVYLTGHVPPSTRNYYAGCYRRYGELALRFQDIILGHFYGHMNMDHYFWISLDDVKSASSKKSKSKPGARQSAKFPITIQGAHDYDHEDLMRELKALPREEKVDFADYAVVNVPASVVPTYFPGMRVYTYNVSGIYPPPPIVPEESFDVNTEFDDDTESESQGKKSKEPNPCKGQKKNSPTCVGGKPRHSHPLSATRAPGPFTPTGYAQYFLPGVEEAGESEAPVWELEYATYESGGNGTWAEKGLLPMRMIPRELGGHMRCPSLEAPESLADPEPDAEDPSEPEASKKKHKKKKAERRKEKQRERLRTRQLLPYQLRDLTIPSYLALGRRLAREEGVWGEFKRNMYVGTGEEE</sequence>
<organism evidence="5 6">
    <name type="scientific">Dacryopinax primogenitus (strain DJM 731)</name>
    <name type="common">Brown rot fungus</name>
    <dbReference type="NCBI Taxonomy" id="1858805"/>
    <lineage>
        <taxon>Eukaryota</taxon>
        <taxon>Fungi</taxon>
        <taxon>Dikarya</taxon>
        <taxon>Basidiomycota</taxon>
        <taxon>Agaricomycotina</taxon>
        <taxon>Dacrymycetes</taxon>
        <taxon>Dacrymycetales</taxon>
        <taxon>Dacrymycetaceae</taxon>
        <taxon>Dacryopinax</taxon>
    </lineage>
</organism>
<feature type="compositionally biased region" description="Basic and acidic residues" evidence="3">
    <location>
        <begin position="540"/>
        <end position="550"/>
    </location>
</feature>
<feature type="domain" description="Calcineurin-like phosphoesterase" evidence="4">
    <location>
        <begin position="23"/>
        <end position="283"/>
    </location>
</feature>
<evidence type="ECO:0000313" key="6">
    <source>
        <dbReference type="Proteomes" id="UP000030653"/>
    </source>
</evidence>
<accession>M5FXN6</accession>
<dbReference type="EMBL" id="JH795874">
    <property type="protein sequence ID" value="EJT98271.1"/>
    <property type="molecule type" value="Genomic_DNA"/>
</dbReference>
<name>M5FXN6_DACPD</name>
<evidence type="ECO:0000313" key="5">
    <source>
        <dbReference type="EMBL" id="EJT98271.1"/>
    </source>
</evidence>
<proteinExistence type="predicted"/>
<dbReference type="GO" id="GO:0000298">
    <property type="term" value="F:endopolyphosphatase activity"/>
    <property type="evidence" value="ECO:0007669"/>
    <property type="project" value="TreeGrafter"/>
</dbReference>
<dbReference type="InterPro" id="IPR029052">
    <property type="entry name" value="Metallo-depent_PP-like"/>
</dbReference>
<dbReference type="PANTHER" id="PTHR10340:SF55">
    <property type="entry name" value="ENDOPOLYPHOSPHATASE"/>
    <property type="match status" value="1"/>
</dbReference>
<feature type="compositionally biased region" description="Basic and acidic residues" evidence="3">
    <location>
        <begin position="403"/>
        <end position="412"/>
    </location>
</feature>